<evidence type="ECO:0000256" key="7">
    <source>
        <dbReference type="SAM" id="MobiDB-lite"/>
    </source>
</evidence>
<dbReference type="Pfam" id="PF03176">
    <property type="entry name" value="MMPL"/>
    <property type="match status" value="2"/>
</dbReference>
<dbReference type="RefSeq" id="WP_170215504.1">
    <property type="nucleotide sequence ID" value="NZ_JBHMDG010000040.1"/>
</dbReference>
<comment type="subcellular location">
    <subcellularLocation>
        <location evidence="1">Cell membrane</location>
        <topology evidence="1">Multi-pass membrane protein</topology>
    </subcellularLocation>
</comment>
<reference evidence="10 11" key="1">
    <citation type="submission" date="2024-09" db="EMBL/GenBank/DDBJ databases">
        <authorList>
            <person name="Sun Q."/>
            <person name="Mori K."/>
        </authorList>
    </citation>
    <scope>NUCLEOTIDE SEQUENCE [LARGE SCALE GENOMIC DNA]</scope>
    <source>
        <strain evidence="10 11">JCM 9626</strain>
    </source>
</reference>
<evidence type="ECO:0000259" key="9">
    <source>
        <dbReference type="PROSITE" id="PS50156"/>
    </source>
</evidence>
<evidence type="ECO:0000256" key="4">
    <source>
        <dbReference type="ARBA" id="ARBA00022692"/>
    </source>
</evidence>
<feature type="transmembrane region" description="Helical" evidence="8">
    <location>
        <begin position="177"/>
        <end position="194"/>
    </location>
</feature>
<feature type="domain" description="SSD" evidence="9">
    <location>
        <begin position="189"/>
        <end position="328"/>
    </location>
</feature>
<name>A0ABV5KG47_9ACTN</name>
<evidence type="ECO:0000256" key="1">
    <source>
        <dbReference type="ARBA" id="ARBA00004651"/>
    </source>
</evidence>
<dbReference type="Proteomes" id="UP001589750">
    <property type="component" value="Unassembled WGS sequence"/>
</dbReference>
<feature type="transmembrane region" description="Helical" evidence="8">
    <location>
        <begin position="277"/>
        <end position="296"/>
    </location>
</feature>
<dbReference type="PANTHER" id="PTHR33406">
    <property type="entry name" value="MEMBRANE PROTEIN MJ1562-RELATED"/>
    <property type="match status" value="1"/>
</dbReference>
<keyword evidence="3" id="KW-1003">Cell membrane</keyword>
<evidence type="ECO:0000313" key="10">
    <source>
        <dbReference type="EMBL" id="MFB9315719.1"/>
    </source>
</evidence>
<evidence type="ECO:0000256" key="8">
    <source>
        <dbReference type="SAM" id="Phobius"/>
    </source>
</evidence>
<dbReference type="SUPFAM" id="SSF82866">
    <property type="entry name" value="Multidrug efflux transporter AcrB transmembrane domain"/>
    <property type="match status" value="2"/>
</dbReference>
<comment type="similarity">
    <text evidence="2">Belongs to the resistance-nodulation-cell division (RND) (TC 2.A.6) family. MmpL subfamily.</text>
</comment>
<evidence type="ECO:0000313" key="11">
    <source>
        <dbReference type="Proteomes" id="UP001589750"/>
    </source>
</evidence>
<evidence type="ECO:0000256" key="2">
    <source>
        <dbReference type="ARBA" id="ARBA00010157"/>
    </source>
</evidence>
<feature type="transmembrane region" description="Helical" evidence="8">
    <location>
        <begin position="398"/>
        <end position="420"/>
    </location>
</feature>
<dbReference type="InterPro" id="IPR004869">
    <property type="entry name" value="MMPL_dom"/>
</dbReference>
<keyword evidence="5 8" id="KW-1133">Transmembrane helix</keyword>
<protein>
    <submittedName>
        <fullName evidence="10">MMPL family transporter</fullName>
    </submittedName>
</protein>
<dbReference type="EMBL" id="JBHMDG010000040">
    <property type="protein sequence ID" value="MFB9315719.1"/>
    <property type="molecule type" value="Genomic_DNA"/>
</dbReference>
<dbReference type="InterPro" id="IPR000731">
    <property type="entry name" value="SSD"/>
</dbReference>
<dbReference type="PANTHER" id="PTHR33406:SF11">
    <property type="entry name" value="MEMBRANE PROTEIN SCO6666-RELATED"/>
    <property type="match status" value="1"/>
</dbReference>
<evidence type="ECO:0000256" key="6">
    <source>
        <dbReference type="ARBA" id="ARBA00023136"/>
    </source>
</evidence>
<feature type="transmembrane region" description="Helical" evidence="8">
    <location>
        <begin position="541"/>
        <end position="559"/>
    </location>
</feature>
<feature type="transmembrane region" description="Helical" evidence="8">
    <location>
        <begin position="571"/>
        <end position="591"/>
    </location>
</feature>
<feature type="region of interest" description="Disordered" evidence="7">
    <location>
        <begin position="340"/>
        <end position="377"/>
    </location>
</feature>
<feature type="transmembrane region" description="Helical" evidence="8">
    <location>
        <begin position="651"/>
        <end position="675"/>
    </location>
</feature>
<sequence>MLSRLGGWTARRRFWVVAAWAVVTVVGAVLGGSVYDRTDSLDGTRPGLESTQVQQRLDEVDPEGEVVVAVLGGRDFFSTDLVSQASRIMFEIREMDGVAEVTDAYTAGGLIGSDGQSSLVTVELDRGLSEDEALGVADDVATALREVDVPEVLVGGELLSVRAFAEQAIADTVRGELVALGFLCLALLLILGGLRAAALPLAAALAVIATTLLALTALAGLVPVSEYAVNIVTLLGIGLAVDYSLLMVFRFREERAAAPDAALEELLSRTTASAGRAVLVSGLAVATVMVGLYAFADPLLSAMALGGALVVVLATVVGLTLVPALIAVAHRHVPGRDQRTWVRRPRASRQEPGVAKGVREAKGGRGPRGAQKARGAKPPVGAPGVLAVLAGFAQRRPVLVVLAGVGTLLVLAVPALQLQLANSDASALPPGSEERRTAEVVQADFEDAVQPLAVLLDGDPTVAEMRPLLREIKALPGTDEVFIRDDVQGVTLVDVVPRGAEAGPGAQQLVREVRALDGLPRRVGGPAAELVDAKDSTVDRLPLALVLVLLATFVLLLLLTGSVVVPIKAILLNLLTLAATFGVLVAVFQWGWGSDLLGFEPWGAIDLTTPLLLFVFVLGLSMDYEVFLLARIKEEWDRRRDDSREANDRAVLAGITATGPVVTAAALCIAIVFLGFALGELVAVKEIGVGMTVAVLLDVTVVRGLLLPASMTLLGRWNWWRPFVAASPPVPVPVPAVPTPRSRRTSG</sequence>
<comment type="caution">
    <text evidence="10">The sequence shown here is derived from an EMBL/GenBank/DDBJ whole genome shotgun (WGS) entry which is preliminary data.</text>
</comment>
<accession>A0ABV5KG47</accession>
<keyword evidence="6 8" id="KW-0472">Membrane</keyword>
<feature type="transmembrane region" description="Helical" evidence="8">
    <location>
        <begin position="611"/>
        <end position="630"/>
    </location>
</feature>
<dbReference type="PROSITE" id="PS50156">
    <property type="entry name" value="SSD"/>
    <property type="match status" value="1"/>
</dbReference>
<proteinExistence type="inferred from homology"/>
<dbReference type="InterPro" id="IPR050545">
    <property type="entry name" value="Mycobact_MmpL"/>
</dbReference>
<keyword evidence="11" id="KW-1185">Reference proteome</keyword>
<evidence type="ECO:0000256" key="3">
    <source>
        <dbReference type="ARBA" id="ARBA00022475"/>
    </source>
</evidence>
<dbReference type="Gene3D" id="1.20.1640.10">
    <property type="entry name" value="Multidrug efflux transporter AcrB transmembrane domain"/>
    <property type="match status" value="2"/>
</dbReference>
<evidence type="ECO:0000256" key="5">
    <source>
        <dbReference type="ARBA" id="ARBA00022989"/>
    </source>
</evidence>
<organism evidence="10 11">
    <name type="scientific">Nocardioides plantarum</name>
    <dbReference type="NCBI Taxonomy" id="29299"/>
    <lineage>
        <taxon>Bacteria</taxon>
        <taxon>Bacillati</taxon>
        <taxon>Actinomycetota</taxon>
        <taxon>Actinomycetes</taxon>
        <taxon>Propionibacteriales</taxon>
        <taxon>Nocardioidaceae</taxon>
        <taxon>Nocardioides</taxon>
    </lineage>
</organism>
<gene>
    <name evidence="10" type="ORF">ACFFRI_21930</name>
</gene>
<feature type="transmembrane region" description="Helical" evidence="8">
    <location>
        <begin position="201"/>
        <end position="221"/>
    </location>
</feature>
<feature type="transmembrane region" description="Helical" evidence="8">
    <location>
        <begin position="687"/>
        <end position="706"/>
    </location>
</feature>
<feature type="transmembrane region" description="Helical" evidence="8">
    <location>
        <begin position="227"/>
        <end position="249"/>
    </location>
</feature>
<feature type="transmembrane region" description="Helical" evidence="8">
    <location>
        <begin position="302"/>
        <end position="329"/>
    </location>
</feature>
<keyword evidence="4 8" id="KW-0812">Transmembrane</keyword>